<dbReference type="PANTHER" id="PTHR47784">
    <property type="entry name" value="STEROL UPTAKE CONTROL PROTEIN 2"/>
    <property type="match status" value="1"/>
</dbReference>
<evidence type="ECO:0000313" key="3">
    <source>
        <dbReference type="EMBL" id="KAJ9149520.1"/>
    </source>
</evidence>
<dbReference type="EMBL" id="JANBVN010000080">
    <property type="protein sequence ID" value="KAJ9149520.1"/>
    <property type="molecule type" value="Genomic_DNA"/>
</dbReference>
<comment type="caution">
    <text evidence="3">The sequence shown here is derived from an EMBL/GenBank/DDBJ whole genome shotgun (WGS) entry which is preliminary data.</text>
</comment>
<evidence type="ECO:0000259" key="2">
    <source>
        <dbReference type="PROSITE" id="PS50048"/>
    </source>
</evidence>
<reference evidence="3" key="1">
    <citation type="submission" date="2022-07" db="EMBL/GenBank/DDBJ databases">
        <title>Fungi with potential for degradation of polypropylene.</title>
        <authorList>
            <person name="Gostincar C."/>
        </authorList>
    </citation>
    <scope>NUCLEOTIDE SEQUENCE</scope>
    <source>
        <strain evidence="3">EXF-13287</strain>
    </source>
</reference>
<dbReference type="SMART" id="SM00066">
    <property type="entry name" value="GAL4"/>
    <property type="match status" value="1"/>
</dbReference>
<dbReference type="PROSITE" id="PS00463">
    <property type="entry name" value="ZN2_CY6_FUNGAL_1"/>
    <property type="match status" value="1"/>
</dbReference>
<gene>
    <name evidence="3" type="ORF">NKR19_g5723</name>
</gene>
<feature type="domain" description="Zn(2)-C6 fungal-type" evidence="2">
    <location>
        <begin position="23"/>
        <end position="53"/>
    </location>
</feature>
<dbReference type="Gene3D" id="4.10.240.10">
    <property type="entry name" value="Zn(2)-C6 fungal-type DNA-binding domain"/>
    <property type="match status" value="1"/>
</dbReference>
<sequence>MPEERAPKIYARKRKAHAKSRGGCRNCKLRRIKCDEARPLCRRCESFGVSCTYNRISSELQPFEETAFSVYAPLSTRVSLNQTVLGLLNDNIRQQCPGKPFFQLDDVDLGLLNTFHERSVITLGVGGTRHIYQQEGLRLAIKHPFLMHTALALTLMHSRSDDLFSKQTAREAYHWYQGTSQYNIKLTDPYLTSSERDAIWLTAVMLGCTAIAHDDVMDPEQSWPLKSRSPTDLDWLKLSVGKKHVWIIADLSRPDSSLRHLFHNTATDQFVISTSDQEAFRALPTEMVQLCNLDSSSTPERNPYHAPAASVGRLIPVKSCQDNILKYFTFLGQMTPEYQQLLDARDPRAVVIMLWYQTLLGAGEDIQWYAKKRTVVETEAMIYYLERYCSHIPGMDKLLEFPKRLRFSKAVGALARPGGLGYPSYSTGSGHWPA</sequence>
<organism evidence="3 4">
    <name type="scientific">Coniochaeta hoffmannii</name>
    <dbReference type="NCBI Taxonomy" id="91930"/>
    <lineage>
        <taxon>Eukaryota</taxon>
        <taxon>Fungi</taxon>
        <taxon>Dikarya</taxon>
        <taxon>Ascomycota</taxon>
        <taxon>Pezizomycotina</taxon>
        <taxon>Sordariomycetes</taxon>
        <taxon>Sordariomycetidae</taxon>
        <taxon>Coniochaetales</taxon>
        <taxon>Coniochaetaceae</taxon>
        <taxon>Coniochaeta</taxon>
    </lineage>
</organism>
<dbReference type="InterPro" id="IPR036864">
    <property type="entry name" value="Zn2-C6_fun-type_DNA-bd_sf"/>
</dbReference>
<name>A0AA38RS38_9PEZI</name>
<keyword evidence="4" id="KW-1185">Reference proteome</keyword>
<dbReference type="InterPro" id="IPR001138">
    <property type="entry name" value="Zn2Cys6_DnaBD"/>
</dbReference>
<dbReference type="CDD" id="cd00067">
    <property type="entry name" value="GAL4"/>
    <property type="match status" value="1"/>
</dbReference>
<dbReference type="Proteomes" id="UP001174691">
    <property type="component" value="Unassembled WGS sequence"/>
</dbReference>
<accession>A0AA38RS38</accession>
<evidence type="ECO:0000313" key="4">
    <source>
        <dbReference type="Proteomes" id="UP001174691"/>
    </source>
</evidence>
<protein>
    <recommendedName>
        <fullName evidence="2">Zn(2)-C6 fungal-type domain-containing protein</fullName>
    </recommendedName>
</protein>
<dbReference type="GO" id="GO:0008270">
    <property type="term" value="F:zinc ion binding"/>
    <property type="evidence" value="ECO:0007669"/>
    <property type="project" value="InterPro"/>
</dbReference>
<dbReference type="PROSITE" id="PS50048">
    <property type="entry name" value="ZN2_CY6_FUNGAL_2"/>
    <property type="match status" value="1"/>
</dbReference>
<dbReference type="PANTHER" id="PTHR47784:SF9">
    <property type="entry name" value="ZN(II)2CYS6 TRANSCRIPTION FACTOR (EUROFUNG)"/>
    <property type="match status" value="1"/>
</dbReference>
<proteinExistence type="predicted"/>
<dbReference type="InterPro" id="IPR053157">
    <property type="entry name" value="Sterol_Uptake_Regulator"/>
</dbReference>
<keyword evidence="1" id="KW-0539">Nucleus</keyword>
<dbReference type="AlphaFoldDB" id="A0AA38RS38"/>
<dbReference type="Pfam" id="PF00172">
    <property type="entry name" value="Zn_clus"/>
    <property type="match status" value="1"/>
</dbReference>
<evidence type="ECO:0000256" key="1">
    <source>
        <dbReference type="ARBA" id="ARBA00023242"/>
    </source>
</evidence>
<dbReference type="GO" id="GO:0001228">
    <property type="term" value="F:DNA-binding transcription activator activity, RNA polymerase II-specific"/>
    <property type="evidence" value="ECO:0007669"/>
    <property type="project" value="TreeGrafter"/>
</dbReference>
<dbReference type="SUPFAM" id="SSF57701">
    <property type="entry name" value="Zn2/Cys6 DNA-binding domain"/>
    <property type="match status" value="1"/>
</dbReference>